<protein>
    <submittedName>
        <fullName evidence="1">Uncharacterized protein</fullName>
    </submittedName>
</protein>
<feature type="non-terminal residue" evidence="1">
    <location>
        <position position="26"/>
    </location>
</feature>
<proteinExistence type="predicted"/>
<reference evidence="1 2" key="1">
    <citation type="journal article" date="2019" name="Genome Biol. Evol.">
        <title>Insights into the evolution of the New World diploid cottons (Gossypium, subgenus Houzingenia) based on genome sequencing.</title>
        <authorList>
            <person name="Grover C.E."/>
            <person name="Arick M.A. 2nd"/>
            <person name="Thrash A."/>
            <person name="Conover J.L."/>
            <person name="Sanders W.S."/>
            <person name="Peterson D.G."/>
            <person name="Frelichowski J.E."/>
            <person name="Scheffler J.A."/>
            <person name="Scheffler B.E."/>
            <person name="Wendel J.F."/>
        </authorList>
    </citation>
    <scope>NUCLEOTIDE SEQUENCE [LARGE SCALE GENOMIC DNA]</scope>
    <source>
        <strain evidence="1">157</strain>
        <tissue evidence="1">Leaf</tissue>
    </source>
</reference>
<evidence type="ECO:0000313" key="2">
    <source>
        <dbReference type="Proteomes" id="UP000593572"/>
    </source>
</evidence>
<dbReference type="AlphaFoldDB" id="A0A7J8LSB2"/>
<dbReference type="EMBL" id="JABEZX010000005">
    <property type="protein sequence ID" value="MBA0555329.1"/>
    <property type="molecule type" value="Genomic_DNA"/>
</dbReference>
<comment type="caution">
    <text evidence="1">The sequence shown here is derived from an EMBL/GenBank/DDBJ whole genome shotgun (WGS) entry which is preliminary data.</text>
</comment>
<evidence type="ECO:0000313" key="1">
    <source>
        <dbReference type="EMBL" id="MBA0555329.1"/>
    </source>
</evidence>
<sequence length="26" mass="3130">MGRLNRLPKRDAAMLKRQLSRLQTYL</sequence>
<keyword evidence="2" id="KW-1185">Reference proteome</keyword>
<accession>A0A7J8LSB2</accession>
<gene>
    <name evidence="1" type="ORF">Golob_025514</name>
</gene>
<organism evidence="1 2">
    <name type="scientific">Gossypium lobatum</name>
    <dbReference type="NCBI Taxonomy" id="34289"/>
    <lineage>
        <taxon>Eukaryota</taxon>
        <taxon>Viridiplantae</taxon>
        <taxon>Streptophyta</taxon>
        <taxon>Embryophyta</taxon>
        <taxon>Tracheophyta</taxon>
        <taxon>Spermatophyta</taxon>
        <taxon>Magnoliopsida</taxon>
        <taxon>eudicotyledons</taxon>
        <taxon>Gunneridae</taxon>
        <taxon>Pentapetalae</taxon>
        <taxon>rosids</taxon>
        <taxon>malvids</taxon>
        <taxon>Malvales</taxon>
        <taxon>Malvaceae</taxon>
        <taxon>Malvoideae</taxon>
        <taxon>Gossypium</taxon>
    </lineage>
</organism>
<name>A0A7J8LSB2_9ROSI</name>
<dbReference type="Gene3D" id="1.10.287.610">
    <property type="entry name" value="Helix hairpin bin"/>
    <property type="match status" value="1"/>
</dbReference>
<dbReference type="Proteomes" id="UP000593572">
    <property type="component" value="Unassembled WGS sequence"/>
</dbReference>